<feature type="non-terminal residue" evidence="5">
    <location>
        <position position="1"/>
    </location>
</feature>
<dbReference type="AlphaFoldDB" id="A0A147B7G4"/>
<keyword evidence="2" id="KW-0489">Methyltransferase</keyword>
<dbReference type="PANTHER" id="PTHR10867">
    <property type="entry name" value="NNMT/PNMT/TEMT FAMILY MEMBER"/>
    <property type="match status" value="1"/>
</dbReference>
<proteinExistence type="inferred from homology"/>
<dbReference type="SUPFAM" id="SSF53335">
    <property type="entry name" value="S-adenosyl-L-methionine-dependent methyltransferases"/>
    <property type="match status" value="1"/>
</dbReference>
<name>A0A147B7G4_9ACAR</name>
<evidence type="ECO:0000313" key="5">
    <source>
        <dbReference type="EMBL" id="JAR86713.1"/>
    </source>
</evidence>
<dbReference type="GO" id="GO:0008170">
    <property type="term" value="F:N-methyltransferase activity"/>
    <property type="evidence" value="ECO:0007669"/>
    <property type="project" value="TreeGrafter"/>
</dbReference>
<dbReference type="PANTHER" id="PTHR10867:SF17">
    <property type="entry name" value="NICOTINAMIDE N-METHYLTRANSFERASE"/>
    <property type="match status" value="1"/>
</dbReference>
<dbReference type="PROSITE" id="PS51681">
    <property type="entry name" value="SAM_MT_NNMT_PNMT_TEMT"/>
    <property type="match status" value="1"/>
</dbReference>
<evidence type="ECO:0000256" key="2">
    <source>
        <dbReference type="ARBA" id="ARBA00022603"/>
    </source>
</evidence>
<accession>A0A147B7G4</accession>
<reference evidence="5" key="1">
    <citation type="submission" date="2016-03" db="EMBL/GenBank/DDBJ databases">
        <title>Gut transcriptome analysis on engorged females of Ornithodoros mimon (Acari: Argasidae) and phylogenetic inferences of soft ticks.</title>
        <authorList>
            <person name="Landulfo G.A."/>
            <person name="Giovanni D."/>
            <person name="Carvalho E."/>
            <person name="Junqueira-de-Azevedo I."/>
            <person name="Patane J."/>
            <person name="Mendoca R."/>
            <person name="Barros-Battesti D."/>
        </authorList>
    </citation>
    <scope>NUCLEOTIDE SEQUENCE</scope>
    <source>
        <strain evidence="5">Females</strain>
        <tissue evidence="5">Gut</tissue>
    </source>
</reference>
<comment type="similarity">
    <text evidence="1">Belongs to the class I-like SAM-binding methyltransferase superfamily. NNMT/PNMT/TEMT family.</text>
</comment>
<evidence type="ECO:0000256" key="4">
    <source>
        <dbReference type="ARBA" id="ARBA00022691"/>
    </source>
</evidence>
<dbReference type="InterPro" id="IPR053384">
    <property type="entry name" value="SAM-dep_methyltransferase"/>
</dbReference>
<dbReference type="Pfam" id="PF01234">
    <property type="entry name" value="NNMT_PNMT_TEMT"/>
    <property type="match status" value="1"/>
</dbReference>
<dbReference type="GO" id="GO:0032259">
    <property type="term" value="P:methylation"/>
    <property type="evidence" value="ECO:0007669"/>
    <property type="project" value="UniProtKB-KW"/>
</dbReference>
<dbReference type="Gene3D" id="3.40.50.150">
    <property type="entry name" value="Vaccinia Virus protein VP39"/>
    <property type="match status" value="1"/>
</dbReference>
<dbReference type="EMBL" id="GEIB01001584">
    <property type="protein sequence ID" value="JAR86713.1"/>
    <property type="molecule type" value="Transcribed_RNA"/>
</dbReference>
<dbReference type="GO" id="GO:0005829">
    <property type="term" value="C:cytosol"/>
    <property type="evidence" value="ECO:0007669"/>
    <property type="project" value="TreeGrafter"/>
</dbReference>
<dbReference type="InterPro" id="IPR029063">
    <property type="entry name" value="SAM-dependent_MTases_sf"/>
</dbReference>
<evidence type="ECO:0000256" key="3">
    <source>
        <dbReference type="ARBA" id="ARBA00022679"/>
    </source>
</evidence>
<dbReference type="NCBIfam" id="NF041360">
    <property type="entry name" value="GntF_guanitoxin"/>
    <property type="match status" value="1"/>
</dbReference>
<keyword evidence="3" id="KW-0808">Transferase</keyword>
<sequence>GYPDMMKALDFLYLFYQRELHNIVNSDVLKAGGTALDFGCGPTPVTMFPVTQKFHDVVLCEYVEQNRQAVQKWIAKDTGALDWSFLSEPEAKLEGYSDVKAGSTEVEERTRKAIKHIVPCDAFDMAVMPEEHQIQYDVLFTCLCFEAAGVDLEGYNKVVSNVSQLVKPGGVLVQCGVLGCKSYTVGKTAFDAMYLTKDIVEGALQSTRFQINRWKVDEPKEVTGYDYEYNGAFVVVATKV</sequence>
<keyword evidence="4" id="KW-0949">S-adenosyl-L-methionine</keyword>
<organism evidence="5">
    <name type="scientific">Alectorobius mimon</name>
    <dbReference type="NCBI Taxonomy" id="360319"/>
    <lineage>
        <taxon>Eukaryota</taxon>
        <taxon>Metazoa</taxon>
        <taxon>Ecdysozoa</taxon>
        <taxon>Arthropoda</taxon>
        <taxon>Chelicerata</taxon>
        <taxon>Arachnida</taxon>
        <taxon>Acari</taxon>
        <taxon>Parasitiformes</taxon>
        <taxon>Ixodida</taxon>
        <taxon>Ixodoidea</taxon>
        <taxon>Argasidae</taxon>
        <taxon>Ornithodorinae</taxon>
        <taxon>Alectorobius</taxon>
    </lineage>
</organism>
<protein>
    <submittedName>
        <fullName evidence="5">Nicotinamide n</fullName>
    </submittedName>
</protein>
<evidence type="ECO:0000256" key="1">
    <source>
        <dbReference type="ARBA" id="ARBA00007996"/>
    </source>
</evidence>
<dbReference type="InterPro" id="IPR000940">
    <property type="entry name" value="NNMT_TEMT_trans"/>
</dbReference>